<dbReference type="Pfam" id="PF17919">
    <property type="entry name" value="RT_RNaseH_2"/>
    <property type="match status" value="1"/>
</dbReference>
<keyword evidence="3" id="KW-0695">RNA-directed DNA polymerase</keyword>
<dbReference type="SUPFAM" id="SSF56672">
    <property type="entry name" value="DNA/RNA polymerases"/>
    <property type="match status" value="1"/>
</dbReference>
<feature type="region of interest" description="Disordered" evidence="1">
    <location>
        <begin position="19"/>
        <end position="164"/>
    </location>
</feature>
<dbReference type="PANTHER" id="PTHR33064">
    <property type="entry name" value="POL PROTEIN"/>
    <property type="match status" value="1"/>
</dbReference>
<evidence type="ECO:0000259" key="2">
    <source>
        <dbReference type="Pfam" id="PF17919"/>
    </source>
</evidence>
<feature type="compositionally biased region" description="Polar residues" evidence="1">
    <location>
        <begin position="83"/>
        <end position="93"/>
    </location>
</feature>
<dbReference type="InterPro" id="IPR043128">
    <property type="entry name" value="Rev_trsase/Diguanyl_cyclase"/>
</dbReference>
<keyword evidence="3" id="KW-0808">Transferase</keyword>
<feature type="compositionally biased region" description="Basic and acidic residues" evidence="1">
    <location>
        <begin position="134"/>
        <end position="149"/>
    </location>
</feature>
<dbReference type="Proteomes" id="UP000198211">
    <property type="component" value="Unassembled WGS sequence"/>
</dbReference>
<proteinExistence type="predicted"/>
<dbReference type="EMBL" id="NBNE01007027">
    <property type="protein sequence ID" value="OWZ01199.1"/>
    <property type="molecule type" value="Genomic_DNA"/>
</dbReference>
<name>A0A225V8A7_9STRA</name>
<evidence type="ECO:0000256" key="1">
    <source>
        <dbReference type="SAM" id="MobiDB-lite"/>
    </source>
</evidence>
<dbReference type="OrthoDB" id="124264at2759"/>
<keyword evidence="3" id="KW-0548">Nucleotidyltransferase</keyword>
<dbReference type="PANTHER" id="PTHR33064:SF37">
    <property type="entry name" value="RIBONUCLEASE H"/>
    <property type="match status" value="1"/>
</dbReference>
<evidence type="ECO:0000313" key="3">
    <source>
        <dbReference type="EMBL" id="OWZ01199.1"/>
    </source>
</evidence>
<organism evidence="3 4">
    <name type="scientific">Phytophthora megakarya</name>
    <dbReference type="NCBI Taxonomy" id="4795"/>
    <lineage>
        <taxon>Eukaryota</taxon>
        <taxon>Sar</taxon>
        <taxon>Stramenopiles</taxon>
        <taxon>Oomycota</taxon>
        <taxon>Peronosporomycetes</taxon>
        <taxon>Peronosporales</taxon>
        <taxon>Peronosporaceae</taxon>
        <taxon>Phytophthora</taxon>
    </lineage>
</organism>
<dbReference type="AlphaFoldDB" id="A0A225V8A7"/>
<dbReference type="InterPro" id="IPR051320">
    <property type="entry name" value="Viral_Replic_Matur_Polypro"/>
</dbReference>
<accession>A0A225V8A7</accession>
<protein>
    <submittedName>
        <fullName evidence="3">Reverse transcriptase</fullName>
    </submittedName>
</protein>
<keyword evidence="4" id="KW-1185">Reference proteome</keyword>
<evidence type="ECO:0000313" key="4">
    <source>
        <dbReference type="Proteomes" id="UP000198211"/>
    </source>
</evidence>
<sequence>MAEPGIRIDGGYSIRASRICGGPAEPAVHRPTDSIEDGIANAAQIEAGFPNPERGHPSTPPTNPNADRYRSGDAGGGGISESMPDQVTDQTDTNDIEPKTENPTGTKDIEPKAENPNCQTRTKLESGEGFVENPRIHPTERVELRDPSAERAAANHPQDDGDDDEIYYHVSGDLSAEDLEGNLAVLPEIPILTTAKVSIEDLLVGDSRSATPEEIKKLRQIIWKEQHLLIGKGNALTPAARASCLIKGLLAADIIRPSTSPWVSPILIVRKNNGVDIGLCIDYKLVNSLTSGFWVVPMTDRSRKISAFITPSYIGNIMIAVETWDQMCQMVEDLMEACLEANPKDLKSVTDLPFPGSFRSMQSFLGSLNYYIRFIEGYAIYASVLYELREVEFVELEKRSDLRKIMDQDDPIARDNGPPELQLAEPLDEWWIRVHMTFLILKNKIATTPIHHRLDEARTPVVIVYAGDWAISASLTQEHDGIYHPVVFASRTLKTNELNYNMTEKEVLALLRILDLYYNLLMGREIRCTKGEDEILGTIAATITPRLKMDDALTAIAPRKEPKRRIQTPIPTVDREEEFWVVSFDGSARVKRGGVAFSAIVWSLPGWEVVKARSGYLESLTVNEAEYNGLLLRLEMLGDLDRLTLLKRNTLDRMRKWSDHELVHVTRAWNGSADSLASANLQRQGGIEVQGKPECRDLVTLNRLDEILIPKTEIPVDLIREMRVDRLRQAQEEEAWITGIRKYLGGLIVDLTQAEARSYGTIAADYEVDEQDLHFYCAPMPR</sequence>
<gene>
    <name evidence="3" type="ORF">PHMEG_00027468</name>
</gene>
<reference evidence="4" key="1">
    <citation type="submission" date="2017-03" db="EMBL/GenBank/DDBJ databases">
        <title>Phytopthora megakarya and P. palmivora, two closely related causual agents of cacao black pod achieved similar genome size and gene model numbers by different mechanisms.</title>
        <authorList>
            <person name="Ali S."/>
            <person name="Shao J."/>
            <person name="Larry D.J."/>
            <person name="Kronmiller B."/>
            <person name="Shen D."/>
            <person name="Strem M.D."/>
            <person name="Melnick R.L."/>
            <person name="Guiltinan M.J."/>
            <person name="Tyler B.M."/>
            <person name="Meinhardt L.W."/>
            <person name="Bailey B.A."/>
        </authorList>
    </citation>
    <scope>NUCLEOTIDE SEQUENCE [LARGE SCALE GENOMIC DNA]</scope>
    <source>
        <strain evidence="4">zdho120</strain>
    </source>
</reference>
<dbReference type="Gene3D" id="3.30.70.270">
    <property type="match status" value="1"/>
</dbReference>
<dbReference type="InterPro" id="IPR043502">
    <property type="entry name" value="DNA/RNA_pol_sf"/>
</dbReference>
<dbReference type="InterPro" id="IPR041577">
    <property type="entry name" value="RT_RNaseH_2"/>
</dbReference>
<comment type="caution">
    <text evidence="3">The sequence shown here is derived from an EMBL/GenBank/DDBJ whole genome shotgun (WGS) entry which is preliminary data.</text>
</comment>
<dbReference type="GO" id="GO:0003964">
    <property type="term" value="F:RNA-directed DNA polymerase activity"/>
    <property type="evidence" value="ECO:0007669"/>
    <property type="project" value="UniProtKB-KW"/>
</dbReference>
<feature type="domain" description="Reverse transcriptase/retrotransposon-derived protein RNase H-like" evidence="2">
    <location>
        <begin position="438"/>
        <end position="526"/>
    </location>
</feature>
<dbReference type="Gene3D" id="3.10.10.10">
    <property type="entry name" value="HIV Type 1 Reverse Transcriptase, subunit A, domain 1"/>
    <property type="match status" value="1"/>
</dbReference>